<evidence type="ECO:0000313" key="1">
    <source>
        <dbReference type="EMBL" id="ERG68017.1"/>
    </source>
</evidence>
<name>U1M033_9BACL</name>
<dbReference type="InterPro" id="IPR011990">
    <property type="entry name" value="TPR-like_helical_dom_sf"/>
</dbReference>
<gene>
    <name evidence="1" type="ORF">M467_12070</name>
</gene>
<organism evidence="1 2">
    <name type="scientific">Exiguobacterium chiriqhucha RW-2</name>
    <dbReference type="NCBI Taxonomy" id="1345023"/>
    <lineage>
        <taxon>Bacteria</taxon>
        <taxon>Bacillati</taxon>
        <taxon>Bacillota</taxon>
        <taxon>Bacilli</taxon>
        <taxon>Bacillales</taxon>
        <taxon>Bacillales Family XII. Incertae Sedis</taxon>
        <taxon>Exiguobacterium</taxon>
    </lineage>
</organism>
<reference evidence="1 2" key="1">
    <citation type="journal article" date="2013" name="Genome Announc.">
        <title>Draft Genome Sequence of Exiguobacterium pavilionensis Strain RW-2, with Wide Thermal, Salinity, and pH Tolerance, Isolated from Modern Freshwater Microbialites.</title>
        <authorList>
            <person name="White R.A.III."/>
            <person name="Grassa C.J."/>
            <person name="Suttle C.A."/>
        </authorList>
    </citation>
    <scope>NUCLEOTIDE SEQUENCE [LARGE SCALE GENOMIC DNA]</scope>
    <source>
        <strain evidence="1 2">RW-2</strain>
    </source>
</reference>
<sequence length="311" mass="36349">METSGYMEELTLKRRMRDEKSNEERMKIRKEIVSLYVRQAEHFKLSDRPDFKVARQILEKAIGLQADHPLANYRLGYIHYRDGRYASAVNHFNIALDGTTTDSLSEVQMTLAHMFSVNCGIHIAREALFEIEGMEDMFELIDDEESEKIKRYRAELLVQEGEMFDRLYYRKIRNGQETIINETEFHDYLPAPRELVLKSSEEGRYALIHLEMPVELNMTFFNLLFLLSTRSQSTHQSLQTQLTELNGEGISNDNLRQSISRLKKKMTSFDTLFNTISTTDKEGSRINAFELSKEWTVTILCRADDFLKSEI</sequence>
<protein>
    <submittedName>
        <fullName evidence="1">Uncharacterized protein</fullName>
    </submittedName>
</protein>
<proteinExistence type="predicted"/>
<accession>U1M033</accession>
<comment type="caution">
    <text evidence="1">The sequence shown here is derived from an EMBL/GenBank/DDBJ whole genome shotgun (WGS) entry which is preliminary data.</text>
</comment>
<dbReference type="EMBL" id="ATCL01000012">
    <property type="protein sequence ID" value="ERG68017.1"/>
    <property type="molecule type" value="Genomic_DNA"/>
</dbReference>
<dbReference type="AlphaFoldDB" id="U1M033"/>
<dbReference type="eggNOG" id="ENOG5033YTK">
    <property type="taxonomic scope" value="Bacteria"/>
</dbReference>
<keyword evidence="2" id="KW-1185">Reference proteome</keyword>
<evidence type="ECO:0000313" key="2">
    <source>
        <dbReference type="Proteomes" id="UP000016464"/>
    </source>
</evidence>
<dbReference type="SUPFAM" id="SSF48452">
    <property type="entry name" value="TPR-like"/>
    <property type="match status" value="1"/>
</dbReference>
<dbReference type="Proteomes" id="UP000016464">
    <property type="component" value="Unassembled WGS sequence"/>
</dbReference>
<dbReference type="Gene3D" id="1.25.40.10">
    <property type="entry name" value="Tetratricopeptide repeat domain"/>
    <property type="match status" value="1"/>
</dbReference>
<dbReference type="PATRIC" id="fig|1345023.5.peg.618"/>